<reference evidence="1 2" key="1">
    <citation type="submission" date="2018-06" db="EMBL/GenBank/DDBJ databases">
        <title>Genomic Encyclopedia of Type Strains, Phase IV (KMG-IV): sequencing the most valuable type-strain genomes for metagenomic binning, comparative biology and taxonomic classification.</title>
        <authorList>
            <person name="Goeker M."/>
        </authorList>
    </citation>
    <scope>NUCLEOTIDE SEQUENCE [LARGE SCALE GENOMIC DNA]</scope>
    <source>
        <strain evidence="1 2">DSM 15140</strain>
    </source>
</reference>
<evidence type="ECO:0000313" key="2">
    <source>
        <dbReference type="Proteomes" id="UP000252254"/>
    </source>
</evidence>
<keyword evidence="2" id="KW-1185">Reference proteome</keyword>
<organism evidence="1 2">
    <name type="scientific">Paraliobacillus ryukyuensis</name>
    <dbReference type="NCBI Taxonomy" id="200904"/>
    <lineage>
        <taxon>Bacteria</taxon>
        <taxon>Bacillati</taxon>
        <taxon>Bacillota</taxon>
        <taxon>Bacilli</taxon>
        <taxon>Bacillales</taxon>
        <taxon>Bacillaceae</taxon>
        <taxon>Paraliobacillus</taxon>
    </lineage>
</organism>
<name>A0A366E558_9BACI</name>
<comment type="caution">
    <text evidence="1">The sequence shown here is derived from an EMBL/GenBank/DDBJ whole genome shotgun (WGS) entry which is preliminary data.</text>
</comment>
<dbReference type="EMBL" id="QNRI01000007">
    <property type="protein sequence ID" value="RBO97215.1"/>
    <property type="molecule type" value="Genomic_DNA"/>
</dbReference>
<protein>
    <submittedName>
        <fullName evidence="1">Uncharacterized protein</fullName>
    </submittedName>
</protein>
<dbReference type="AlphaFoldDB" id="A0A366E558"/>
<evidence type="ECO:0000313" key="1">
    <source>
        <dbReference type="EMBL" id="RBO97215.1"/>
    </source>
</evidence>
<dbReference type="Proteomes" id="UP000252254">
    <property type="component" value="Unassembled WGS sequence"/>
</dbReference>
<proteinExistence type="predicted"/>
<sequence>MDPASTGGASVINDPQLEYLSEIVRDFNDKFGKDLTENDSIRKFMMEELPQKVVEKEEYQNTKSHSDRQNAKIAFKRIMQEVFQDYMFDQFDMYQKFTENEEFREWYTDKMFEMDYRFDDNSPT</sequence>
<gene>
    <name evidence="1" type="ORF">DES48_107134</name>
</gene>
<accession>A0A366E558</accession>